<evidence type="ECO:0000256" key="1">
    <source>
        <dbReference type="SAM" id="SignalP"/>
    </source>
</evidence>
<evidence type="ECO:0000313" key="2">
    <source>
        <dbReference type="EMBL" id="PSH69954.1"/>
    </source>
</evidence>
<dbReference type="AlphaFoldDB" id="A0A2P7BU02"/>
<reference evidence="3" key="1">
    <citation type="submission" date="2017-11" db="EMBL/GenBank/DDBJ databases">
        <authorList>
            <person name="Kuznetsova I."/>
            <person name="Sazanova A."/>
            <person name="Chirak E."/>
            <person name="Safronova V."/>
            <person name="Willems A."/>
        </authorList>
    </citation>
    <scope>NUCLEOTIDE SEQUENCE [LARGE SCALE GENOMIC DNA]</scope>
    <source>
        <strain evidence="3">STM 196</strain>
    </source>
</reference>
<protein>
    <recommendedName>
        <fullName evidence="4">Secreted protein</fullName>
    </recommendedName>
</protein>
<dbReference type="Proteomes" id="UP000241444">
    <property type="component" value="Unassembled WGS sequence"/>
</dbReference>
<comment type="caution">
    <text evidence="2">The sequence shown here is derived from an EMBL/GenBank/DDBJ whole genome shotgun (WGS) entry which is preliminary data.</text>
</comment>
<name>A0A2P7BU02_9HYPH</name>
<sequence>MLSVSSAFIGAAGAAGASVLAGSAGAGAGAGAAGAGCSVVAGACSDFFSPSPQAASVKSETAASETKSLFLMVFLSEIYMWPLGLHITQNRIALGFVFVLG</sequence>
<keyword evidence="1" id="KW-0732">Signal</keyword>
<feature type="signal peptide" evidence="1">
    <location>
        <begin position="1"/>
        <end position="17"/>
    </location>
</feature>
<accession>A0A2P7BU02</accession>
<feature type="chain" id="PRO_5015190945" description="Secreted protein" evidence="1">
    <location>
        <begin position="18"/>
        <end position="101"/>
    </location>
</feature>
<dbReference type="EMBL" id="PGGO01000003">
    <property type="protein sequence ID" value="PSH69954.1"/>
    <property type="molecule type" value="Genomic_DNA"/>
</dbReference>
<organism evidence="2 3">
    <name type="scientific">Phyllobacterium brassicacearum</name>
    <dbReference type="NCBI Taxonomy" id="314235"/>
    <lineage>
        <taxon>Bacteria</taxon>
        <taxon>Pseudomonadati</taxon>
        <taxon>Pseudomonadota</taxon>
        <taxon>Alphaproteobacteria</taxon>
        <taxon>Hyphomicrobiales</taxon>
        <taxon>Phyllobacteriaceae</taxon>
        <taxon>Phyllobacterium</taxon>
    </lineage>
</organism>
<gene>
    <name evidence="2" type="ORF">CU102_06820</name>
</gene>
<proteinExistence type="predicted"/>
<keyword evidence="3" id="KW-1185">Reference proteome</keyword>
<evidence type="ECO:0008006" key="4">
    <source>
        <dbReference type="Google" id="ProtNLM"/>
    </source>
</evidence>
<evidence type="ECO:0000313" key="3">
    <source>
        <dbReference type="Proteomes" id="UP000241444"/>
    </source>
</evidence>